<evidence type="ECO:0000313" key="1">
    <source>
        <dbReference type="EMBL" id="JAD66566.1"/>
    </source>
</evidence>
<sequence>MTATSLNILCQKKMIYQIINVKISGNSKK</sequence>
<dbReference type="EMBL" id="GBRH01231329">
    <property type="protein sequence ID" value="JAD66566.1"/>
    <property type="molecule type" value="Transcribed_RNA"/>
</dbReference>
<dbReference type="AlphaFoldDB" id="A0A0A9BTF6"/>
<name>A0A0A9BTF6_ARUDO</name>
<organism evidence="1">
    <name type="scientific">Arundo donax</name>
    <name type="common">Giant reed</name>
    <name type="synonym">Donax arundinaceus</name>
    <dbReference type="NCBI Taxonomy" id="35708"/>
    <lineage>
        <taxon>Eukaryota</taxon>
        <taxon>Viridiplantae</taxon>
        <taxon>Streptophyta</taxon>
        <taxon>Embryophyta</taxon>
        <taxon>Tracheophyta</taxon>
        <taxon>Spermatophyta</taxon>
        <taxon>Magnoliopsida</taxon>
        <taxon>Liliopsida</taxon>
        <taxon>Poales</taxon>
        <taxon>Poaceae</taxon>
        <taxon>PACMAD clade</taxon>
        <taxon>Arundinoideae</taxon>
        <taxon>Arundineae</taxon>
        <taxon>Arundo</taxon>
    </lineage>
</organism>
<protein>
    <submittedName>
        <fullName evidence="1">Uncharacterized protein</fullName>
    </submittedName>
</protein>
<reference evidence="1" key="1">
    <citation type="submission" date="2014-09" db="EMBL/GenBank/DDBJ databases">
        <authorList>
            <person name="Magalhaes I.L.F."/>
            <person name="Oliveira U."/>
            <person name="Santos F.R."/>
            <person name="Vidigal T.H.D.A."/>
            <person name="Brescovit A.D."/>
            <person name="Santos A.J."/>
        </authorList>
    </citation>
    <scope>NUCLEOTIDE SEQUENCE</scope>
    <source>
        <tissue evidence="1">Shoot tissue taken approximately 20 cm above the soil surface</tissue>
    </source>
</reference>
<reference evidence="1" key="2">
    <citation type="journal article" date="2015" name="Data Brief">
        <title>Shoot transcriptome of the giant reed, Arundo donax.</title>
        <authorList>
            <person name="Barrero R.A."/>
            <person name="Guerrero F.D."/>
            <person name="Moolhuijzen P."/>
            <person name="Goolsby J.A."/>
            <person name="Tidwell J."/>
            <person name="Bellgard S.E."/>
            <person name="Bellgard M.I."/>
        </authorList>
    </citation>
    <scope>NUCLEOTIDE SEQUENCE</scope>
    <source>
        <tissue evidence="1">Shoot tissue taken approximately 20 cm above the soil surface</tissue>
    </source>
</reference>
<accession>A0A0A9BTF6</accession>
<proteinExistence type="predicted"/>